<evidence type="ECO:0000256" key="6">
    <source>
        <dbReference type="SAM" id="Phobius"/>
    </source>
</evidence>
<dbReference type="Pfam" id="PF00535">
    <property type="entry name" value="Glycos_transf_2"/>
    <property type="match status" value="1"/>
</dbReference>
<keyword evidence="4" id="KW-0808">Transferase</keyword>
<sequence length="299" mass="33767">MIPAYNETAHLGNLIESIRHNLYDLDLEIIVVDNGSTDDTAELAQQAGTHLVKIPKDSISKARNIGAATAAAEVIAFIDADVRLTRSWAVTMKQRYPEIRDHYMITGSRYMIPENPSNLDKYWFEPLSEKEVTYINGGNLILSKTSFDKIGGFDEALSTGEDFEFCVRGRNRGAQINIDRELQSIHDGFPKTLLQFCKREIWHGIGDFQGLHRFLESKVAIAAVVFVLIHLFFIGALLSKAYLTALFFGLLLLLISFAVSRKIFRNSSLGIILHNTPYCYFYLISRFLSLPKLLLNKIS</sequence>
<evidence type="ECO:0000256" key="3">
    <source>
        <dbReference type="ARBA" id="ARBA00022676"/>
    </source>
</evidence>
<gene>
    <name evidence="8" type="ORF">A3196_06710</name>
</gene>
<keyword evidence="6" id="KW-0812">Transmembrane</keyword>
<dbReference type="AlphaFoldDB" id="A0A1E2UP20"/>
<evidence type="ECO:0000256" key="2">
    <source>
        <dbReference type="ARBA" id="ARBA00022475"/>
    </source>
</evidence>
<feature type="domain" description="Glycosyltransferase 2-like" evidence="7">
    <location>
        <begin position="2"/>
        <end position="122"/>
    </location>
</feature>
<dbReference type="PANTHER" id="PTHR43646">
    <property type="entry name" value="GLYCOSYLTRANSFERASE"/>
    <property type="match status" value="1"/>
</dbReference>
<comment type="caution">
    <text evidence="8">The sequence shown here is derived from an EMBL/GenBank/DDBJ whole genome shotgun (WGS) entry which is preliminary data.</text>
</comment>
<dbReference type="STRING" id="1818881.A3196_06710"/>
<organism evidence="8 9">
    <name type="scientific">Candidatus Thiodiazotropha endoloripes</name>
    <dbReference type="NCBI Taxonomy" id="1818881"/>
    <lineage>
        <taxon>Bacteria</taxon>
        <taxon>Pseudomonadati</taxon>
        <taxon>Pseudomonadota</taxon>
        <taxon>Gammaproteobacteria</taxon>
        <taxon>Chromatiales</taxon>
        <taxon>Sedimenticolaceae</taxon>
        <taxon>Candidatus Thiodiazotropha</taxon>
    </lineage>
</organism>
<dbReference type="PANTHER" id="PTHR43646:SF2">
    <property type="entry name" value="GLYCOSYLTRANSFERASE 2-LIKE DOMAIN-CONTAINING PROTEIN"/>
    <property type="match status" value="1"/>
</dbReference>
<dbReference type="EMBL" id="LVJZ01000003">
    <property type="protein sequence ID" value="ODB96477.1"/>
    <property type="molecule type" value="Genomic_DNA"/>
</dbReference>
<evidence type="ECO:0000313" key="9">
    <source>
        <dbReference type="Proteomes" id="UP000094849"/>
    </source>
</evidence>
<keyword evidence="3" id="KW-0328">Glycosyltransferase</keyword>
<keyword evidence="9" id="KW-1185">Reference proteome</keyword>
<evidence type="ECO:0000256" key="1">
    <source>
        <dbReference type="ARBA" id="ARBA00004236"/>
    </source>
</evidence>
<evidence type="ECO:0000313" key="8">
    <source>
        <dbReference type="EMBL" id="ODB96477.1"/>
    </source>
</evidence>
<dbReference type="GO" id="GO:0005886">
    <property type="term" value="C:plasma membrane"/>
    <property type="evidence" value="ECO:0007669"/>
    <property type="project" value="UniProtKB-SubCell"/>
</dbReference>
<protein>
    <recommendedName>
        <fullName evidence="7">Glycosyltransferase 2-like domain-containing protein</fullName>
    </recommendedName>
</protein>
<dbReference type="InterPro" id="IPR029044">
    <property type="entry name" value="Nucleotide-diphossugar_trans"/>
</dbReference>
<name>A0A1E2UP20_9GAMM</name>
<evidence type="ECO:0000259" key="7">
    <source>
        <dbReference type="Pfam" id="PF00535"/>
    </source>
</evidence>
<evidence type="ECO:0000256" key="4">
    <source>
        <dbReference type="ARBA" id="ARBA00022679"/>
    </source>
</evidence>
<keyword evidence="6" id="KW-1133">Transmembrane helix</keyword>
<comment type="subcellular location">
    <subcellularLocation>
        <location evidence="1">Cell membrane</location>
    </subcellularLocation>
</comment>
<dbReference type="GO" id="GO:0016757">
    <property type="term" value="F:glycosyltransferase activity"/>
    <property type="evidence" value="ECO:0007669"/>
    <property type="project" value="UniProtKB-KW"/>
</dbReference>
<proteinExistence type="predicted"/>
<evidence type="ECO:0000256" key="5">
    <source>
        <dbReference type="ARBA" id="ARBA00023136"/>
    </source>
</evidence>
<dbReference type="Gene3D" id="3.90.550.10">
    <property type="entry name" value="Spore Coat Polysaccharide Biosynthesis Protein SpsA, Chain A"/>
    <property type="match status" value="1"/>
</dbReference>
<feature type="transmembrane region" description="Helical" evidence="6">
    <location>
        <begin position="242"/>
        <end position="259"/>
    </location>
</feature>
<accession>A0A1E2UP20</accession>
<dbReference type="SUPFAM" id="SSF53448">
    <property type="entry name" value="Nucleotide-diphospho-sugar transferases"/>
    <property type="match status" value="1"/>
</dbReference>
<feature type="transmembrane region" description="Helical" evidence="6">
    <location>
        <begin position="219"/>
        <end position="236"/>
    </location>
</feature>
<dbReference type="InterPro" id="IPR001173">
    <property type="entry name" value="Glyco_trans_2-like"/>
</dbReference>
<reference evidence="8 9" key="1">
    <citation type="submission" date="2016-03" db="EMBL/GenBank/DDBJ databases">
        <title>Chemosynthetic sulphur-oxidizing symbionts of marine invertebrate animals are capable of nitrogen fixation.</title>
        <authorList>
            <person name="Petersen J.M."/>
            <person name="Kemper A."/>
            <person name="Gruber-Vodicka H."/>
            <person name="Cardini U."/>
            <person name="Geest Mvander."/>
            <person name="Kleiner M."/>
            <person name="Bulgheresi S."/>
            <person name="Fussmann M."/>
            <person name="Herbold C."/>
            <person name="Seah B.K.B."/>
            <person name="Antony C.Paul."/>
            <person name="Liu D."/>
            <person name="Belitz A."/>
            <person name="Weber M."/>
        </authorList>
    </citation>
    <scope>NUCLEOTIDE SEQUENCE [LARGE SCALE GENOMIC DNA]</scope>
    <source>
        <strain evidence="8">G_D</strain>
    </source>
</reference>
<keyword evidence="2" id="KW-1003">Cell membrane</keyword>
<dbReference type="Proteomes" id="UP000094849">
    <property type="component" value="Unassembled WGS sequence"/>
</dbReference>
<keyword evidence="5 6" id="KW-0472">Membrane</keyword>